<comment type="caution">
    <text evidence="1">The sequence shown here is derived from an EMBL/GenBank/DDBJ whole genome shotgun (WGS) entry which is preliminary data.</text>
</comment>
<sequence>MTSDALMRYDHGTCQHASRDPDLGISGIVSNDEDACILSEDVASELGQMLAQRVAVHEMMKKTVPLLSPDTMNATDKEGNTPL</sequence>
<dbReference type="AlphaFoldDB" id="A0AAD9NRI3"/>
<name>A0AAD9NRI3_RIDPI</name>
<evidence type="ECO:0000313" key="1">
    <source>
        <dbReference type="EMBL" id="KAK2178073.1"/>
    </source>
</evidence>
<organism evidence="1 2">
    <name type="scientific">Ridgeia piscesae</name>
    <name type="common">Tubeworm</name>
    <dbReference type="NCBI Taxonomy" id="27915"/>
    <lineage>
        <taxon>Eukaryota</taxon>
        <taxon>Metazoa</taxon>
        <taxon>Spiralia</taxon>
        <taxon>Lophotrochozoa</taxon>
        <taxon>Annelida</taxon>
        <taxon>Polychaeta</taxon>
        <taxon>Sedentaria</taxon>
        <taxon>Canalipalpata</taxon>
        <taxon>Sabellida</taxon>
        <taxon>Siboglinidae</taxon>
        <taxon>Ridgeia</taxon>
    </lineage>
</organism>
<keyword evidence="2" id="KW-1185">Reference proteome</keyword>
<gene>
    <name evidence="1" type="ORF">NP493_564g03007</name>
</gene>
<proteinExistence type="predicted"/>
<evidence type="ECO:0000313" key="2">
    <source>
        <dbReference type="Proteomes" id="UP001209878"/>
    </source>
</evidence>
<dbReference type="Proteomes" id="UP001209878">
    <property type="component" value="Unassembled WGS sequence"/>
</dbReference>
<reference evidence="1" key="1">
    <citation type="journal article" date="2023" name="Mol. Biol. Evol.">
        <title>Third-Generation Sequencing Reveals the Adaptive Role of the Epigenome in Three Deep-Sea Polychaetes.</title>
        <authorList>
            <person name="Perez M."/>
            <person name="Aroh O."/>
            <person name="Sun Y."/>
            <person name="Lan Y."/>
            <person name="Juniper S.K."/>
            <person name="Young C.R."/>
            <person name="Angers B."/>
            <person name="Qian P.Y."/>
        </authorList>
    </citation>
    <scope>NUCLEOTIDE SEQUENCE</scope>
    <source>
        <strain evidence="1">R07B-5</strain>
    </source>
</reference>
<protein>
    <submittedName>
        <fullName evidence="1">Uncharacterized protein</fullName>
    </submittedName>
</protein>
<dbReference type="EMBL" id="JAODUO010000564">
    <property type="protein sequence ID" value="KAK2178073.1"/>
    <property type="molecule type" value="Genomic_DNA"/>
</dbReference>
<accession>A0AAD9NRI3</accession>